<keyword evidence="4" id="KW-1001">Plastid inner membrane</keyword>
<feature type="transmembrane region" description="Helical" evidence="8">
    <location>
        <begin position="173"/>
        <end position="197"/>
    </location>
</feature>
<keyword evidence="11" id="KW-1185">Reference proteome</keyword>
<evidence type="ECO:0000256" key="7">
    <source>
        <dbReference type="SAM" id="MobiDB-lite"/>
    </source>
</evidence>
<dbReference type="GO" id="GO:0009706">
    <property type="term" value="C:chloroplast inner membrane"/>
    <property type="evidence" value="ECO:0007669"/>
    <property type="project" value="UniProtKB-SubCell"/>
</dbReference>
<keyword evidence="3 8" id="KW-0812">Transmembrane</keyword>
<evidence type="ECO:0008006" key="12">
    <source>
        <dbReference type="Google" id="ProtNLM"/>
    </source>
</evidence>
<feature type="transmembrane region" description="Helical" evidence="8">
    <location>
        <begin position="137"/>
        <end position="161"/>
    </location>
</feature>
<gene>
    <name evidence="9" type="ORF">L1049_014939</name>
    <name evidence="10" type="ORF">L1049_015246</name>
</gene>
<feature type="compositionally biased region" description="Low complexity" evidence="7">
    <location>
        <begin position="29"/>
        <end position="48"/>
    </location>
</feature>
<protein>
    <recommendedName>
        <fullName evidence="12">Dicarboxylate transporter 2.1, chloroplastic</fullName>
    </recommendedName>
</protein>
<evidence type="ECO:0000256" key="6">
    <source>
        <dbReference type="ARBA" id="ARBA00023136"/>
    </source>
</evidence>
<evidence type="ECO:0000256" key="5">
    <source>
        <dbReference type="ARBA" id="ARBA00022989"/>
    </source>
</evidence>
<feature type="transmembrane region" description="Helical" evidence="8">
    <location>
        <begin position="546"/>
        <end position="569"/>
    </location>
</feature>
<feature type="transmembrane region" description="Helical" evidence="8">
    <location>
        <begin position="495"/>
        <end position="516"/>
    </location>
</feature>
<dbReference type="NCBIfam" id="TIGR00785">
    <property type="entry name" value="dass"/>
    <property type="match status" value="1"/>
</dbReference>
<feature type="transmembrane region" description="Helical" evidence="8">
    <location>
        <begin position="426"/>
        <end position="450"/>
    </location>
</feature>
<reference evidence="10 11" key="1">
    <citation type="journal article" date="2024" name="Plant J.">
        <title>Genome sequences and population genomics reveal climatic adaptation and genomic divergence between two closely related sweetgum species.</title>
        <authorList>
            <person name="Xu W.Q."/>
            <person name="Ren C.Q."/>
            <person name="Zhang X.Y."/>
            <person name="Comes H.P."/>
            <person name="Liu X.H."/>
            <person name="Li Y.G."/>
            <person name="Kettle C.J."/>
            <person name="Jalonen R."/>
            <person name="Gaisberger H."/>
            <person name="Ma Y.Z."/>
            <person name="Qiu Y.X."/>
        </authorList>
    </citation>
    <scope>NUCLEOTIDE SEQUENCE [LARGE SCALE GENOMIC DNA]</scope>
    <source>
        <strain evidence="10">Hangzhou</strain>
    </source>
</reference>
<feature type="region of interest" description="Disordered" evidence="7">
    <location>
        <begin position="1"/>
        <end position="55"/>
    </location>
</feature>
<dbReference type="Pfam" id="PF00939">
    <property type="entry name" value="Na_sulph_symp"/>
    <property type="match status" value="1"/>
</dbReference>
<feature type="transmembrane region" description="Helical" evidence="8">
    <location>
        <begin position="462"/>
        <end position="483"/>
    </location>
</feature>
<sequence length="575" mass="61283">MESFAFCSPPSTFSLPSTSRTSLLRRSRLPLSKSPPSISPNPSSRSISALRSPPLPLSFSKPEPFLSTSFPKPNITHKQIQALSSSPPPSPQETAPSAPSSTPQGTKIIPLILSISIGLIVRFLVPKPVEVSPQAWQLLAIFLSTIAGLVFSPLPVGAWAFLGLTASIVTKTLSFATAFSAFTNEVIWLIVISFFFARGFVKTGLGDRIATYFVKWLGSSTLGLSYGLTISEALIAPAMPSTTARAGGVFLPIIKSLSLSAGSKPGDPSAKKLGSYLVQSQFQSAGNSSALFLTAAAQNLLCLKLAEELGVIVSSPWVSWFKVASLPALVSLLATPLVLYKLYPPEIKDTPDAPAMAIKKLEHMGPVTKNEWVMVGTMLLAVTLWVFGEALGIASVVAAMLGLSILLLLGVLDWDDCLSEKSAWDTLAWFAVLVGMAGQLTNLGIVTWMSDCVATHLQSFSLSWPAAFGLLQAAYFFIHYLFASQTGHVGALYSAFLAMHLASGVPGVLAALALAYNTNLFGALTHYSSGQAAVYYGAGYVDLPDVFRVGFIMALINALIWGVVGSFWWKFLGLY</sequence>
<evidence type="ECO:0000256" key="2">
    <source>
        <dbReference type="ARBA" id="ARBA00007349"/>
    </source>
</evidence>
<evidence type="ECO:0000313" key="11">
    <source>
        <dbReference type="Proteomes" id="UP001415857"/>
    </source>
</evidence>
<comment type="caution">
    <text evidence="10">The sequence shown here is derived from an EMBL/GenBank/DDBJ whole genome shotgun (WGS) entry which is preliminary data.</text>
</comment>
<reference evidence="10" key="2">
    <citation type="submission" date="2024-04" db="EMBL/GenBank/DDBJ databases">
        <authorList>
            <person name="Xu W."/>
            <person name="Ren C."/>
        </authorList>
    </citation>
    <scope>NUCLEOTIDE SEQUENCE</scope>
    <source>
        <strain evidence="10">Hangzhou</strain>
        <tissue evidence="10">Leaves</tissue>
    </source>
</reference>
<keyword evidence="5 8" id="KW-1133">Transmembrane helix</keyword>
<feature type="compositionally biased region" description="Low complexity" evidence="7">
    <location>
        <begin position="92"/>
        <end position="103"/>
    </location>
</feature>
<feature type="region of interest" description="Disordered" evidence="7">
    <location>
        <begin position="81"/>
        <end position="103"/>
    </location>
</feature>
<evidence type="ECO:0000313" key="9">
    <source>
        <dbReference type="EMBL" id="KAK9286541.1"/>
    </source>
</evidence>
<comment type="subcellular location">
    <subcellularLocation>
        <location evidence="1">Plastid</location>
        <location evidence="1">Chloroplast inner membrane</location>
        <topology evidence="1">Multi-pass membrane protein</topology>
    </subcellularLocation>
</comment>
<name>A0AAP0X2D9_LIQFO</name>
<comment type="similarity">
    <text evidence="2">Belongs to the SLC13A/DASS transporter (TC 2.A.47) family. DIT1 subfamily.</text>
</comment>
<feature type="compositionally biased region" description="Low complexity" evidence="7">
    <location>
        <begin position="8"/>
        <end position="22"/>
    </location>
</feature>
<dbReference type="InterPro" id="IPR001898">
    <property type="entry name" value="SLC13A/DASS"/>
</dbReference>
<feature type="transmembrane region" description="Helical" evidence="8">
    <location>
        <begin position="393"/>
        <end position="414"/>
    </location>
</feature>
<keyword evidence="6 8" id="KW-0472">Membrane</keyword>
<organism evidence="10 11">
    <name type="scientific">Liquidambar formosana</name>
    <name type="common">Formosan gum</name>
    <dbReference type="NCBI Taxonomy" id="63359"/>
    <lineage>
        <taxon>Eukaryota</taxon>
        <taxon>Viridiplantae</taxon>
        <taxon>Streptophyta</taxon>
        <taxon>Embryophyta</taxon>
        <taxon>Tracheophyta</taxon>
        <taxon>Spermatophyta</taxon>
        <taxon>Magnoliopsida</taxon>
        <taxon>eudicotyledons</taxon>
        <taxon>Gunneridae</taxon>
        <taxon>Pentapetalae</taxon>
        <taxon>Saxifragales</taxon>
        <taxon>Altingiaceae</taxon>
        <taxon>Liquidambar</taxon>
    </lineage>
</organism>
<evidence type="ECO:0000256" key="4">
    <source>
        <dbReference type="ARBA" id="ARBA00022780"/>
    </source>
</evidence>
<evidence type="ECO:0000256" key="3">
    <source>
        <dbReference type="ARBA" id="ARBA00022692"/>
    </source>
</evidence>
<accession>A0AAP0X2D9</accession>
<evidence type="ECO:0000313" key="10">
    <source>
        <dbReference type="EMBL" id="KAK9286841.1"/>
    </source>
</evidence>
<feature type="transmembrane region" description="Helical" evidence="8">
    <location>
        <begin position="108"/>
        <end position="125"/>
    </location>
</feature>
<dbReference type="Proteomes" id="UP001415857">
    <property type="component" value="Unassembled WGS sequence"/>
</dbReference>
<proteinExistence type="inferred from homology"/>
<dbReference type="EMBL" id="JBBPBK010000004">
    <property type="protein sequence ID" value="KAK9286541.1"/>
    <property type="molecule type" value="Genomic_DNA"/>
</dbReference>
<dbReference type="InterPro" id="IPR030676">
    <property type="entry name" value="CitT-rel"/>
</dbReference>
<dbReference type="PANTHER" id="PTHR42826">
    <property type="entry name" value="DICARBOXYLATE TRANSPORTER 2.1, CHLOROPLASTIC"/>
    <property type="match status" value="1"/>
</dbReference>
<evidence type="ECO:0000256" key="1">
    <source>
        <dbReference type="ARBA" id="ARBA00004478"/>
    </source>
</evidence>
<dbReference type="GO" id="GO:0015140">
    <property type="term" value="F:malate transmembrane transporter activity"/>
    <property type="evidence" value="ECO:0007669"/>
    <property type="project" value="UniProtKB-ARBA"/>
</dbReference>
<evidence type="ECO:0000256" key="8">
    <source>
        <dbReference type="SAM" id="Phobius"/>
    </source>
</evidence>
<dbReference type="EMBL" id="JBBPBK010000004">
    <property type="protein sequence ID" value="KAK9286841.1"/>
    <property type="molecule type" value="Genomic_DNA"/>
</dbReference>
<keyword evidence="4" id="KW-0934">Plastid</keyword>
<dbReference type="AlphaFoldDB" id="A0AAP0X2D9"/>